<dbReference type="EMBL" id="ARYK01000004">
    <property type="protein sequence ID" value="KCZ92221.1"/>
    <property type="molecule type" value="Genomic_DNA"/>
</dbReference>
<dbReference type="RefSeq" id="WP_035616453.1">
    <property type="nucleotide sequence ID" value="NZ_ARYK01000004.1"/>
</dbReference>
<keyword evidence="4" id="KW-1185">Reference proteome</keyword>
<name>A0A059FNX0_9PROT</name>
<dbReference type="OrthoDB" id="7617045at2"/>
<gene>
    <name evidence="3" type="ORF">HJO_09304</name>
</gene>
<proteinExistence type="predicted"/>
<sequence length="588" mass="63556">MTRLPCILLLSLCLVPQGLALEPDPAAPGQAGRHSDLSKELDAFVQGAIEEGILTPVGPAGDASATDMPAVGSLAPASKAHDAPRAGPAKVTADRACERPYDLDFAAYRAFSRYQDLYAVNVALSSAAGASAIRDAVIELVKADIALGLYSEALMASRQIPGPDVVVYQKLAVLMQNRQPPDVPYFMQLASCHEEAGLWLSVAQLAAGQDAGVARLQNHLTGFRQLPLGLRTDFAAISVAELHRHGEKALAQKLVASFTEDELRQSRPLQFANTLIELERGNPEAEKAMLGFLSQPRFQEEALAVILRRDQPLADGYNEILLGDLMQKFGTTDDRELASSLKFALRELSAHSRYTPLMDLARKPALQNSIAQEEIKRYLVASLERDLASEEPLRNLAAIGALAAGTSLLDGHPKRAGLYNSASGLAIRFGFGSLAAELARKIEADEMVAREIAALAFQQDDHATVYAISKSHPRDEQVNLIAARCAIQDNNVRLLDVLVDRLTLNPQTILALIEQDALSGKWIVPTRVYQAADRLSGIDHAKRVKRVSTLRTAAQKQQSSQMGPPVSDAGAFQEPEQIASTTSPQELH</sequence>
<dbReference type="PATRIC" id="fig|1280950.3.peg.1862"/>
<feature type="compositionally biased region" description="Polar residues" evidence="1">
    <location>
        <begin position="578"/>
        <end position="588"/>
    </location>
</feature>
<feature type="signal peptide" evidence="2">
    <location>
        <begin position="1"/>
        <end position="20"/>
    </location>
</feature>
<evidence type="ECO:0000256" key="2">
    <source>
        <dbReference type="SAM" id="SignalP"/>
    </source>
</evidence>
<feature type="compositionally biased region" description="Polar residues" evidence="1">
    <location>
        <begin position="549"/>
        <end position="562"/>
    </location>
</feature>
<dbReference type="AlphaFoldDB" id="A0A059FNX0"/>
<evidence type="ECO:0008006" key="5">
    <source>
        <dbReference type="Google" id="ProtNLM"/>
    </source>
</evidence>
<feature type="chain" id="PRO_5001572650" description="Lipoprotein" evidence="2">
    <location>
        <begin position="21"/>
        <end position="588"/>
    </location>
</feature>
<evidence type="ECO:0000313" key="4">
    <source>
        <dbReference type="Proteomes" id="UP000025171"/>
    </source>
</evidence>
<accession>A0A059FNX0</accession>
<reference evidence="3 4" key="1">
    <citation type="journal article" date="2014" name="Antonie Van Leeuwenhoek">
        <title>Hyphomonas beringensis sp. nov. and Hyphomonas chukchiensis sp. nov., isolated from surface seawater of the Bering Sea and Chukchi Sea.</title>
        <authorList>
            <person name="Li C."/>
            <person name="Lai Q."/>
            <person name="Li G."/>
            <person name="Dong C."/>
            <person name="Wang J."/>
            <person name="Liao Y."/>
            <person name="Shao Z."/>
        </authorList>
    </citation>
    <scope>NUCLEOTIDE SEQUENCE [LARGE SCALE GENOMIC DNA]</scope>
    <source>
        <strain evidence="3 4">MHS-2</strain>
    </source>
</reference>
<comment type="caution">
    <text evidence="3">The sequence shown here is derived from an EMBL/GenBank/DDBJ whole genome shotgun (WGS) entry which is preliminary data.</text>
</comment>
<protein>
    <recommendedName>
        <fullName evidence="5">Lipoprotein</fullName>
    </recommendedName>
</protein>
<organism evidence="3 4">
    <name type="scientific">Hyphomonas johnsonii MHS-2</name>
    <dbReference type="NCBI Taxonomy" id="1280950"/>
    <lineage>
        <taxon>Bacteria</taxon>
        <taxon>Pseudomonadati</taxon>
        <taxon>Pseudomonadota</taxon>
        <taxon>Alphaproteobacteria</taxon>
        <taxon>Hyphomonadales</taxon>
        <taxon>Hyphomonadaceae</taxon>
        <taxon>Hyphomonas</taxon>
    </lineage>
</organism>
<dbReference type="STRING" id="1280950.HJO_09304"/>
<keyword evidence="2" id="KW-0732">Signal</keyword>
<evidence type="ECO:0000313" key="3">
    <source>
        <dbReference type="EMBL" id="KCZ92221.1"/>
    </source>
</evidence>
<dbReference type="eggNOG" id="COG3118">
    <property type="taxonomic scope" value="Bacteria"/>
</dbReference>
<dbReference type="Proteomes" id="UP000025171">
    <property type="component" value="Unassembled WGS sequence"/>
</dbReference>
<feature type="region of interest" description="Disordered" evidence="1">
    <location>
        <begin position="549"/>
        <end position="588"/>
    </location>
</feature>
<evidence type="ECO:0000256" key="1">
    <source>
        <dbReference type="SAM" id="MobiDB-lite"/>
    </source>
</evidence>